<dbReference type="PANTHER" id="PTHR10192">
    <property type="entry name" value="MOLYBDOPTERIN BIOSYNTHESIS PROTEIN"/>
    <property type="match status" value="1"/>
</dbReference>
<dbReference type="eggNOG" id="COG0303">
    <property type="taxonomic scope" value="Bacteria"/>
</dbReference>
<evidence type="ECO:0000256" key="1">
    <source>
        <dbReference type="ARBA" id="ARBA00002901"/>
    </source>
</evidence>
<dbReference type="InterPro" id="IPR036688">
    <property type="entry name" value="MoeA_C_domain_IV_sf"/>
</dbReference>
<dbReference type="Gene3D" id="2.170.190.11">
    <property type="entry name" value="Molybdopterin biosynthesis moea protein, domain 3"/>
    <property type="match status" value="1"/>
</dbReference>
<dbReference type="Gene3D" id="2.40.340.10">
    <property type="entry name" value="MoeA, C-terminal, domain IV"/>
    <property type="match status" value="1"/>
</dbReference>
<dbReference type="Gene3D" id="3.40.980.10">
    <property type="entry name" value="MoaB/Mog-like domain"/>
    <property type="match status" value="1"/>
</dbReference>
<evidence type="ECO:0000256" key="6">
    <source>
        <dbReference type="RuleBase" id="RU365090"/>
    </source>
</evidence>
<dbReference type="SUPFAM" id="SSF63867">
    <property type="entry name" value="MoeA C-terminal domain-like"/>
    <property type="match status" value="1"/>
</dbReference>
<dbReference type="PATRIC" id="fig|1319815.3.peg.909"/>
<dbReference type="AlphaFoldDB" id="U7VDF5"/>
<gene>
    <name evidence="9" type="ORF">HMPREF0202_00947</name>
</gene>
<evidence type="ECO:0000313" key="10">
    <source>
        <dbReference type="Proteomes" id="UP000017081"/>
    </source>
</evidence>
<comment type="function">
    <text evidence="1 6">Catalyzes the insertion of molybdate into adenylated molybdopterin with the concomitant release of AMP.</text>
</comment>
<feature type="coiled-coil region" evidence="7">
    <location>
        <begin position="218"/>
        <end position="245"/>
    </location>
</feature>
<dbReference type="SMART" id="SM00852">
    <property type="entry name" value="MoCF_biosynth"/>
    <property type="match status" value="1"/>
</dbReference>
<keyword evidence="10" id="KW-1185">Reference proteome</keyword>
<dbReference type="NCBIfam" id="NF011068">
    <property type="entry name" value="PRK14498.1"/>
    <property type="match status" value="1"/>
</dbReference>
<keyword evidence="6" id="KW-0808">Transferase</keyword>
<keyword evidence="6" id="KW-0500">Molybdenum</keyword>
<comment type="similarity">
    <text evidence="3 6">Belongs to the MoeA family.</text>
</comment>
<dbReference type="InterPro" id="IPR005111">
    <property type="entry name" value="MoeA_C_domain_IV"/>
</dbReference>
<evidence type="ECO:0000313" key="9">
    <source>
        <dbReference type="EMBL" id="ERT69139.1"/>
    </source>
</evidence>
<dbReference type="Gene3D" id="3.90.105.10">
    <property type="entry name" value="Molybdopterin biosynthesis moea protein, domain 2"/>
    <property type="match status" value="1"/>
</dbReference>
<proteinExistence type="inferred from homology"/>
<evidence type="ECO:0000256" key="2">
    <source>
        <dbReference type="ARBA" id="ARBA00005046"/>
    </source>
</evidence>
<accession>U7VDF5</accession>
<dbReference type="InterPro" id="IPR024370">
    <property type="entry name" value="PBP_domain"/>
</dbReference>
<dbReference type="Pfam" id="PF12727">
    <property type="entry name" value="PBP_like"/>
    <property type="match status" value="1"/>
</dbReference>
<evidence type="ECO:0000259" key="8">
    <source>
        <dbReference type="SMART" id="SM00852"/>
    </source>
</evidence>
<evidence type="ECO:0000256" key="3">
    <source>
        <dbReference type="ARBA" id="ARBA00010763"/>
    </source>
</evidence>
<dbReference type="SUPFAM" id="SSF53850">
    <property type="entry name" value="Periplasmic binding protein-like II"/>
    <property type="match status" value="1"/>
</dbReference>
<dbReference type="InterPro" id="IPR038987">
    <property type="entry name" value="MoeA-like"/>
</dbReference>
<sequence length="632" mass="70738">MSKRNIYIDNIDVELALEKYFSEISFDFKSEKISVLDSVGRVTYKAVYANYCSPTYAASAMDGIFLFSEKIKEATEVTPVYLNENDFKYVNTGNPLDLSLGDCVVMIEELIELEDGNFKSIKNAKPWQHIRPIGEDIVAGEMLIKSNHKILPQDLGALITGGIKEIEVYKKPMVAIIPTGDEVIDIFKEEFKEKSVIDCNSYIFSAQIKEWGGIPHIQEKLKDNYNEMKKKLKELSKNYDVLVVNAGSSAGSKDYTKNVIEEIGEVIIHGVAIKPGKPTILGKINGKPVIGIPGYPVSAYLAMDIFMKPLLEKMTNIFNVENFIEGKLGKSIVSSLKHKELVRVTLHKNKDEYIVMPLARGAGITTSLSKADGILEISKSVEGIGLGERVKVRLLKPLKEIDNNLVSIGSHDIVMDLIGDSIKLCSTHVGSFGGILAIKQRNTDIAPIHMLDEESGEYNISFIKKYFPSEDMMLVKGVERIQGLIVQKGNPLNLKEIKDILEKNIKFVNRQRGSGTRILLDYWLKDENLDYINLKGYDYEVATHLDVAMAIKNGTAEAGLGIMEAAKIADLDFIPLAKEEYDFLINPEIKNSEKIKEFIKFLKSDFLKKKIESLDGYSLNKPGEVIEIKCSR</sequence>
<keyword evidence="6" id="KW-0479">Metal-binding</keyword>
<dbReference type="GO" id="GO:0061599">
    <property type="term" value="F:molybdopterin molybdotransferase activity"/>
    <property type="evidence" value="ECO:0007669"/>
    <property type="project" value="UniProtKB-UniRule"/>
</dbReference>
<dbReference type="PROSITE" id="PS01079">
    <property type="entry name" value="MOCF_BIOSYNTHESIS_2"/>
    <property type="match status" value="1"/>
</dbReference>
<dbReference type="STRING" id="1319815.HMPREF0202_00947"/>
<dbReference type="Proteomes" id="UP000017081">
    <property type="component" value="Unassembled WGS sequence"/>
</dbReference>
<keyword evidence="7" id="KW-0175">Coiled coil</keyword>
<dbReference type="eggNOG" id="COG1910">
    <property type="taxonomic scope" value="Bacteria"/>
</dbReference>
<dbReference type="SUPFAM" id="SSF53218">
    <property type="entry name" value="Molybdenum cofactor biosynthesis proteins"/>
    <property type="match status" value="1"/>
</dbReference>
<dbReference type="SUPFAM" id="SSF63882">
    <property type="entry name" value="MoeA N-terminal region -like"/>
    <property type="match status" value="1"/>
</dbReference>
<comment type="cofactor">
    <cofactor evidence="6">
        <name>Mg(2+)</name>
        <dbReference type="ChEBI" id="CHEBI:18420"/>
    </cofactor>
</comment>
<organism evidence="9 10">
    <name type="scientific">Cetobacterium somerae ATCC BAA-474</name>
    <dbReference type="NCBI Taxonomy" id="1319815"/>
    <lineage>
        <taxon>Bacteria</taxon>
        <taxon>Fusobacteriati</taxon>
        <taxon>Fusobacteriota</taxon>
        <taxon>Fusobacteriia</taxon>
        <taxon>Fusobacteriales</taxon>
        <taxon>Fusobacteriaceae</taxon>
        <taxon>Cetobacterium</taxon>
    </lineage>
</organism>
<evidence type="ECO:0000256" key="7">
    <source>
        <dbReference type="SAM" id="Coils"/>
    </source>
</evidence>
<dbReference type="InterPro" id="IPR001453">
    <property type="entry name" value="MoaB/Mog_dom"/>
</dbReference>
<comment type="catalytic activity">
    <reaction evidence="5">
        <text>adenylyl-molybdopterin + molybdate = Mo-molybdopterin + AMP + H(+)</text>
        <dbReference type="Rhea" id="RHEA:35047"/>
        <dbReference type="ChEBI" id="CHEBI:15378"/>
        <dbReference type="ChEBI" id="CHEBI:36264"/>
        <dbReference type="ChEBI" id="CHEBI:62727"/>
        <dbReference type="ChEBI" id="CHEBI:71302"/>
        <dbReference type="ChEBI" id="CHEBI:456215"/>
        <dbReference type="EC" id="2.10.1.1"/>
    </reaction>
</comment>
<keyword evidence="4 6" id="KW-0501">Molybdenum cofactor biosynthesis</keyword>
<dbReference type="NCBIfam" id="TIGR00177">
    <property type="entry name" value="molyb_syn"/>
    <property type="match status" value="1"/>
</dbReference>
<comment type="pathway">
    <text evidence="2 6">Cofactor biosynthesis; molybdopterin biosynthesis.</text>
</comment>
<name>U7VDF5_9FUSO</name>
<dbReference type="RefSeq" id="WP_023050492.1">
    <property type="nucleotide sequence ID" value="NZ_CP173062.2"/>
</dbReference>
<dbReference type="GO" id="GO:0046872">
    <property type="term" value="F:metal ion binding"/>
    <property type="evidence" value="ECO:0007669"/>
    <property type="project" value="UniProtKB-UniRule"/>
</dbReference>
<dbReference type="HOGENOM" id="CLU_010186_3_0_0"/>
<reference evidence="9 10" key="1">
    <citation type="submission" date="2013-08" db="EMBL/GenBank/DDBJ databases">
        <authorList>
            <person name="Weinstock G."/>
            <person name="Sodergren E."/>
            <person name="Wylie T."/>
            <person name="Fulton L."/>
            <person name="Fulton R."/>
            <person name="Fronick C."/>
            <person name="O'Laughlin M."/>
            <person name="Godfrey J."/>
            <person name="Miner T."/>
            <person name="Herter B."/>
            <person name="Appelbaum E."/>
            <person name="Cordes M."/>
            <person name="Lek S."/>
            <person name="Wollam A."/>
            <person name="Pepin K.H."/>
            <person name="Palsikar V.B."/>
            <person name="Mitreva M."/>
            <person name="Wilson R.K."/>
        </authorList>
    </citation>
    <scope>NUCLEOTIDE SEQUENCE [LARGE SCALE GENOMIC DNA]</scope>
    <source>
        <strain evidence="9 10">ATCC BAA-474</strain>
    </source>
</reference>
<dbReference type="CDD" id="cd00887">
    <property type="entry name" value="MoeA"/>
    <property type="match status" value="1"/>
</dbReference>
<dbReference type="GO" id="GO:0005829">
    <property type="term" value="C:cytosol"/>
    <property type="evidence" value="ECO:0007669"/>
    <property type="project" value="TreeGrafter"/>
</dbReference>
<dbReference type="InterPro" id="IPR036135">
    <property type="entry name" value="MoeA_linker/N_sf"/>
</dbReference>
<evidence type="ECO:0000256" key="4">
    <source>
        <dbReference type="ARBA" id="ARBA00023150"/>
    </source>
</evidence>
<dbReference type="PANTHER" id="PTHR10192:SF16">
    <property type="entry name" value="MOLYBDOPTERIN MOLYBDENUMTRANSFERASE"/>
    <property type="match status" value="1"/>
</dbReference>
<dbReference type="Pfam" id="PF03453">
    <property type="entry name" value="MoeA_N"/>
    <property type="match status" value="1"/>
</dbReference>
<comment type="caution">
    <text evidence="9">The sequence shown here is derived from an EMBL/GenBank/DDBJ whole genome shotgun (WGS) entry which is preliminary data.</text>
</comment>
<evidence type="ECO:0000256" key="5">
    <source>
        <dbReference type="ARBA" id="ARBA00047317"/>
    </source>
</evidence>
<dbReference type="EMBL" id="AXZF01000034">
    <property type="protein sequence ID" value="ERT69139.1"/>
    <property type="molecule type" value="Genomic_DNA"/>
</dbReference>
<keyword evidence="6" id="KW-0460">Magnesium</keyword>
<dbReference type="InterPro" id="IPR005110">
    <property type="entry name" value="MoeA_linker/N"/>
</dbReference>
<dbReference type="Pfam" id="PF00994">
    <property type="entry name" value="MoCF_biosynth"/>
    <property type="match status" value="1"/>
</dbReference>
<dbReference type="EC" id="2.10.1.1" evidence="6"/>
<dbReference type="InterPro" id="IPR008284">
    <property type="entry name" value="MoCF_biosynth_CS"/>
</dbReference>
<dbReference type="UniPathway" id="UPA00344"/>
<dbReference type="GO" id="GO:0006777">
    <property type="term" value="P:Mo-molybdopterin cofactor biosynthetic process"/>
    <property type="evidence" value="ECO:0007669"/>
    <property type="project" value="UniProtKB-UniRule"/>
</dbReference>
<dbReference type="InterPro" id="IPR036425">
    <property type="entry name" value="MoaB/Mog-like_dom_sf"/>
</dbReference>
<feature type="domain" description="MoaB/Mog" evidence="8">
    <location>
        <begin position="175"/>
        <end position="313"/>
    </location>
</feature>
<protein>
    <recommendedName>
        <fullName evidence="6">Molybdopterin molybdenumtransferase</fullName>
        <ecNumber evidence="6">2.10.1.1</ecNumber>
    </recommendedName>
</protein>
<dbReference type="Pfam" id="PF03454">
    <property type="entry name" value="MoeA_C"/>
    <property type="match status" value="1"/>
</dbReference>